<keyword evidence="3" id="KW-1185">Reference proteome</keyword>
<gene>
    <name evidence="2" type="ORF">D0Y96_02070</name>
</gene>
<dbReference type="PANTHER" id="PTHR33876:SF4">
    <property type="entry name" value="CHLOROPLAST PROTEIN FOR GROWTH AND FERTILITY 2"/>
    <property type="match status" value="1"/>
</dbReference>
<evidence type="ECO:0008006" key="4">
    <source>
        <dbReference type="Google" id="ProtNLM"/>
    </source>
</evidence>
<organism evidence="2 3">
    <name type="scientific">Paracidobacterium acidisoli</name>
    <dbReference type="NCBI Taxonomy" id="2303751"/>
    <lineage>
        <taxon>Bacteria</taxon>
        <taxon>Pseudomonadati</taxon>
        <taxon>Acidobacteriota</taxon>
        <taxon>Terriglobia</taxon>
        <taxon>Terriglobales</taxon>
        <taxon>Acidobacteriaceae</taxon>
        <taxon>Paracidobacterium</taxon>
    </lineage>
</organism>
<dbReference type="RefSeq" id="WP_117297669.1">
    <property type="nucleotide sequence ID" value="NZ_QVQT02000001.1"/>
</dbReference>
<comment type="caution">
    <text evidence="2">The sequence shown here is derived from an EMBL/GenBank/DDBJ whole genome shotgun (WGS) entry which is preliminary data.</text>
</comment>
<dbReference type="PANTHER" id="PTHR33876">
    <property type="entry name" value="UNNAMED PRODUCT"/>
    <property type="match status" value="1"/>
</dbReference>
<name>A0A372ITW9_9BACT</name>
<dbReference type="AlphaFoldDB" id="A0A372ITW9"/>
<accession>A0A372ITW9</accession>
<dbReference type="EMBL" id="QVQT01000001">
    <property type="protein sequence ID" value="RFU18375.1"/>
    <property type="molecule type" value="Genomic_DNA"/>
</dbReference>
<evidence type="ECO:0000256" key="1">
    <source>
        <dbReference type="SAM" id="Phobius"/>
    </source>
</evidence>
<keyword evidence="1" id="KW-1133">Transmembrane helix</keyword>
<sequence>MNWKLELALFSCAVLGLRHGFDYDHLAAISDITAVQRSWKQGMRLGVTYALGHAFTVVALGAMVILLHIPLPARLDAWTERLIGATLIVLGIGVVASLARRAHSHSHIAMQSRWAILIEGCQYVWWRATKLFHPETPRPAPFAWNYNGGTVFGIGVLHGLGAETPSQLMLFLLAASLGGTGKGFLGLLAFALGLVAMNTLMTASLGGIFGLGLHRPHLYRWVAMAGAAYSFAIGVIFLLGASDMLPPLGS</sequence>
<keyword evidence="1" id="KW-0472">Membrane</keyword>
<dbReference type="InterPro" id="IPR052776">
    <property type="entry name" value="Chloro_ReproSupport/MetalTrans"/>
</dbReference>
<keyword evidence="1" id="KW-0812">Transmembrane</keyword>
<feature type="transmembrane region" description="Helical" evidence="1">
    <location>
        <begin position="81"/>
        <end position="99"/>
    </location>
</feature>
<protein>
    <recommendedName>
        <fullName evidence="4">Nickel/cobalt efflux system</fullName>
    </recommendedName>
</protein>
<feature type="transmembrane region" description="Helical" evidence="1">
    <location>
        <begin position="47"/>
        <end position="69"/>
    </location>
</feature>
<feature type="transmembrane region" description="Helical" evidence="1">
    <location>
        <begin position="184"/>
        <end position="209"/>
    </location>
</feature>
<feature type="transmembrane region" description="Helical" evidence="1">
    <location>
        <begin position="221"/>
        <end position="241"/>
    </location>
</feature>
<evidence type="ECO:0000313" key="2">
    <source>
        <dbReference type="EMBL" id="RFU18375.1"/>
    </source>
</evidence>
<proteinExistence type="predicted"/>
<reference evidence="2 3" key="1">
    <citation type="submission" date="2018-08" db="EMBL/GenBank/DDBJ databases">
        <title>Acidipila sp. 4G-K13, an acidobacterium isolated from forest soil.</title>
        <authorList>
            <person name="Gao Z.-H."/>
            <person name="Qiu L.-H."/>
        </authorList>
    </citation>
    <scope>NUCLEOTIDE SEQUENCE [LARGE SCALE GENOMIC DNA]</scope>
    <source>
        <strain evidence="2 3">4G-K13</strain>
    </source>
</reference>
<evidence type="ECO:0000313" key="3">
    <source>
        <dbReference type="Proteomes" id="UP000264702"/>
    </source>
</evidence>
<dbReference type="Proteomes" id="UP000264702">
    <property type="component" value="Unassembled WGS sequence"/>
</dbReference>
<dbReference type="OrthoDB" id="9776706at2"/>